<accession>A0A645ET06</accession>
<proteinExistence type="predicted"/>
<dbReference type="AlphaFoldDB" id="A0A645ET06"/>
<name>A0A645ET06_9ZZZZ</name>
<comment type="caution">
    <text evidence="1">The sequence shown here is derived from an EMBL/GenBank/DDBJ whole genome shotgun (WGS) entry which is preliminary data.</text>
</comment>
<evidence type="ECO:0000313" key="1">
    <source>
        <dbReference type="EMBL" id="MPN05158.1"/>
    </source>
</evidence>
<gene>
    <name evidence="1" type="ORF">SDC9_152408</name>
</gene>
<protein>
    <submittedName>
        <fullName evidence="1">Uncharacterized protein</fullName>
    </submittedName>
</protein>
<reference evidence="1" key="1">
    <citation type="submission" date="2019-08" db="EMBL/GenBank/DDBJ databases">
        <authorList>
            <person name="Kucharzyk K."/>
            <person name="Murdoch R.W."/>
            <person name="Higgins S."/>
            <person name="Loffler F."/>
        </authorList>
    </citation>
    <scope>NUCLEOTIDE SEQUENCE</scope>
</reference>
<dbReference type="EMBL" id="VSSQ01051072">
    <property type="protein sequence ID" value="MPN05158.1"/>
    <property type="molecule type" value="Genomic_DNA"/>
</dbReference>
<organism evidence="1">
    <name type="scientific">bioreactor metagenome</name>
    <dbReference type="NCBI Taxonomy" id="1076179"/>
    <lineage>
        <taxon>unclassified sequences</taxon>
        <taxon>metagenomes</taxon>
        <taxon>ecological metagenomes</taxon>
    </lineage>
</organism>
<sequence>MNATAKQKSHLVRAGDLLRSNPFSGYWVASVVLATQEKKRSVW</sequence>